<dbReference type="InterPro" id="IPR039420">
    <property type="entry name" value="WalR-like"/>
</dbReference>
<gene>
    <name evidence="8" type="ORF">X474_10230</name>
</gene>
<dbReference type="GO" id="GO:0006355">
    <property type="term" value="P:regulation of DNA-templated transcription"/>
    <property type="evidence" value="ECO:0007669"/>
    <property type="project" value="InterPro"/>
</dbReference>
<proteinExistence type="predicted"/>
<keyword evidence="2" id="KW-0805">Transcription regulation</keyword>
<dbReference type="CDD" id="cd06170">
    <property type="entry name" value="LuxR_C_like"/>
    <property type="match status" value="1"/>
</dbReference>
<evidence type="ECO:0000313" key="9">
    <source>
        <dbReference type="Proteomes" id="UP000032233"/>
    </source>
</evidence>
<accession>A0A0D2JXI5</accession>
<sequence length="216" mass="23721">MRVILADDHTLVRKGLIALLDDTDIQVVGDAEDGREVLEKAAQLEPDVVVMDISMPSLNGLEATRQLKKSLPKTKVLILTMHSNEEYVYETLRAGASGYLIKRSAPRELIAAIKAAHRGEYFLSPSISATVIQKYLQQAAGDSEPAPPGFTALTPREREVIQLIAEGLSNPQIADQLCVSLKTVKTHRSNLMEKLDLHNTAEITRYAIHTGLISVD</sequence>
<dbReference type="PROSITE" id="PS50043">
    <property type="entry name" value="HTH_LUXR_2"/>
    <property type="match status" value="1"/>
</dbReference>
<dbReference type="EMBL" id="AZAC01000011">
    <property type="protein sequence ID" value="KIX14300.1"/>
    <property type="molecule type" value="Genomic_DNA"/>
</dbReference>
<evidence type="ECO:0000256" key="3">
    <source>
        <dbReference type="ARBA" id="ARBA00023125"/>
    </source>
</evidence>
<dbReference type="AlphaFoldDB" id="A0A0D2JXI5"/>
<dbReference type="Pfam" id="PF00196">
    <property type="entry name" value="GerE"/>
    <property type="match status" value="1"/>
</dbReference>
<dbReference type="PANTHER" id="PTHR43214:SF41">
    <property type="entry name" value="NITRATE_NITRITE RESPONSE REGULATOR PROTEIN NARP"/>
    <property type="match status" value="1"/>
</dbReference>
<dbReference type="SUPFAM" id="SSF52172">
    <property type="entry name" value="CheY-like"/>
    <property type="match status" value="1"/>
</dbReference>
<dbReference type="CDD" id="cd17535">
    <property type="entry name" value="REC_NarL-like"/>
    <property type="match status" value="1"/>
</dbReference>
<feature type="modified residue" description="4-aspartylphosphate" evidence="5">
    <location>
        <position position="52"/>
    </location>
</feature>
<dbReference type="SMART" id="SM00421">
    <property type="entry name" value="HTH_LUXR"/>
    <property type="match status" value="1"/>
</dbReference>
<reference evidence="8 9" key="1">
    <citation type="submission" date="2013-11" db="EMBL/GenBank/DDBJ databases">
        <title>Metagenomic analysis of a methanogenic consortium involved in long chain n-alkane degradation.</title>
        <authorList>
            <person name="Davidova I.A."/>
            <person name="Callaghan A.V."/>
            <person name="Wawrik B."/>
            <person name="Pruitt S."/>
            <person name="Marks C."/>
            <person name="Duncan K.E."/>
            <person name="Suflita J.M."/>
        </authorList>
    </citation>
    <scope>NUCLEOTIDE SEQUENCE [LARGE SCALE GENOMIC DNA]</scope>
    <source>
        <strain evidence="8 9">SPR</strain>
    </source>
</reference>
<dbReference type="InParanoid" id="A0A0D2JXI5"/>
<dbReference type="FunCoup" id="A0A0D2JXI5">
    <property type="interactions" value="185"/>
</dbReference>
<organism evidence="8 9">
    <name type="scientific">Dethiosulfatarculus sandiegensis</name>
    <dbReference type="NCBI Taxonomy" id="1429043"/>
    <lineage>
        <taxon>Bacteria</taxon>
        <taxon>Pseudomonadati</taxon>
        <taxon>Thermodesulfobacteriota</taxon>
        <taxon>Desulfarculia</taxon>
        <taxon>Desulfarculales</taxon>
        <taxon>Desulfarculaceae</taxon>
        <taxon>Dethiosulfatarculus</taxon>
    </lineage>
</organism>
<feature type="domain" description="HTH luxR-type" evidence="6">
    <location>
        <begin position="146"/>
        <end position="211"/>
    </location>
</feature>
<evidence type="ECO:0000256" key="1">
    <source>
        <dbReference type="ARBA" id="ARBA00022553"/>
    </source>
</evidence>
<dbReference type="Proteomes" id="UP000032233">
    <property type="component" value="Unassembled WGS sequence"/>
</dbReference>
<evidence type="ECO:0000259" key="7">
    <source>
        <dbReference type="PROSITE" id="PS50110"/>
    </source>
</evidence>
<dbReference type="Pfam" id="PF00072">
    <property type="entry name" value="Response_reg"/>
    <property type="match status" value="1"/>
</dbReference>
<evidence type="ECO:0000313" key="8">
    <source>
        <dbReference type="EMBL" id="KIX14300.1"/>
    </source>
</evidence>
<dbReference type="InterPro" id="IPR011006">
    <property type="entry name" value="CheY-like_superfamily"/>
</dbReference>
<keyword evidence="4" id="KW-0804">Transcription</keyword>
<evidence type="ECO:0000256" key="5">
    <source>
        <dbReference type="PROSITE-ProRule" id="PRU00169"/>
    </source>
</evidence>
<dbReference type="GO" id="GO:0003677">
    <property type="term" value="F:DNA binding"/>
    <property type="evidence" value="ECO:0007669"/>
    <property type="project" value="UniProtKB-KW"/>
</dbReference>
<dbReference type="PROSITE" id="PS00622">
    <property type="entry name" value="HTH_LUXR_1"/>
    <property type="match status" value="1"/>
</dbReference>
<dbReference type="Gene3D" id="3.40.50.2300">
    <property type="match status" value="1"/>
</dbReference>
<protein>
    <submittedName>
        <fullName evidence="8">LuxR family transcriptional regulator</fullName>
    </submittedName>
</protein>
<evidence type="ECO:0000256" key="4">
    <source>
        <dbReference type="ARBA" id="ARBA00023163"/>
    </source>
</evidence>
<keyword evidence="9" id="KW-1185">Reference proteome</keyword>
<dbReference type="InterPro" id="IPR016032">
    <property type="entry name" value="Sig_transdc_resp-reg_C-effctor"/>
</dbReference>
<dbReference type="SMART" id="SM00448">
    <property type="entry name" value="REC"/>
    <property type="match status" value="1"/>
</dbReference>
<keyword evidence="1 5" id="KW-0597">Phosphoprotein</keyword>
<name>A0A0D2JXI5_9BACT</name>
<evidence type="ECO:0000256" key="2">
    <source>
        <dbReference type="ARBA" id="ARBA00023015"/>
    </source>
</evidence>
<dbReference type="SUPFAM" id="SSF46894">
    <property type="entry name" value="C-terminal effector domain of the bipartite response regulators"/>
    <property type="match status" value="1"/>
</dbReference>
<comment type="caution">
    <text evidence="8">The sequence shown here is derived from an EMBL/GenBank/DDBJ whole genome shotgun (WGS) entry which is preliminary data.</text>
</comment>
<evidence type="ECO:0000259" key="6">
    <source>
        <dbReference type="PROSITE" id="PS50043"/>
    </source>
</evidence>
<dbReference type="InterPro" id="IPR058245">
    <property type="entry name" value="NreC/VraR/RcsB-like_REC"/>
</dbReference>
<dbReference type="PROSITE" id="PS50110">
    <property type="entry name" value="RESPONSE_REGULATORY"/>
    <property type="match status" value="1"/>
</dbReference>
<keyword evidence="3" id="KW-0238">DNA-binding</keyword>
<dbReference type="STRING" id="1429043.X474_10230"/>
<dbReference type="InterPro" id="IPR000792">
    <property type="entry name" value="Tscrpt_reg_LuxR_C"/>
</dbReference>
<dbReference type="InterPro" id="IPR001789">
    <property type="entry name" value="Sig_transdc_resp-reg_receiver"/>
</dbReference>
<feature type="domain" description="Response regulatory" evidence="7">
    <location>
        <begin position="2"/>
        <end position="117"/>
    </location>
</feature>
<dbReference type="GO" id="GO:0000160">
    <property type="term" value="P:phosphorelay signal transduction system"/>
    <property type="evidence" value="ECO:0007669"/>
    <property type="project" value="InterPro"/>
</dbReference>
<dbReference type="PANTHER" id="PTHR43214">
    <property type="entry name" value="TWO-COMPONENT RESPONSE REGULATOR"/>
    <property type="match status" value="1"/>
</dbReference>
<dbReference type="PRINTS" id="PR00038">
    <property type="entry name" value="HTHLUXR"/>
</dbReference>